<comment type="subcellular location">
    <subcellularLocation>
        <location evidence="1">Membrane</location>
        <topology evidence="1">Multi-pass membrane protein</topology>
    </subcellularLocation>
</comment>
<feature type="transmembrane region" description="Helical" evidence="7">
    <location>
        <begin position="176"/>
        <end position="197"/>
    </location>
</feature>
<evidence type="ECO:0000256" key="2">
    <source>
        <dbReference type="ARBA" id="ARBA00010992"/>
    </source>
</evidence>
<reference evidence="9 10" key="1">
    <citation type="submission" date="2017-09" db="EMBL/GenBank/DDBJ databases">
        <title>WGS assembly of Aquilegia coerulea Goldsmith.</title>
        <authorList>
            <person name="Hodges S."/>
            <person name="Kramer E."/>
            <person name="Nordborg M."/>
            <person name="Tomkins J."/>
            <person name="Borevitz J."/>
            <person name="Derieg N."/>
            <person name="Yan J."/>
            <person name="Mihaltcheva S."/>
            <person name="Hayes R.D."/>
            <person name="Rokhsar D."/>
        </authorList>
    </citation>
    <scope>NUCLEOTIDE SEQUENCE [LARGE SCALE GENOMIC DNA]</scope>
    <source>
        <strain evidence="10">cv. Goldsmith</strain>
    </source>
</reference>
<feature type="domain" description="Major facilitator superfamily (MFS) profile" evidence="8">
    <location>
        <begin position="1"/>
        <end position="227"/>
    </location>
</feature>
<dbReference type="InterPro" id="IPR036259">
    <property type="entry name" value="MFS_trans_sf"/>
</dbReference>
<evidence type="ECO:0000313" key="10">
    <source>
        <dbReference type="Proteomes" id="UP000230069"/>
    </source>
</evidence>
<gene>
    <name evidence="9" type="ORF">AQUCO_00600325v1</name>
</gene>
<dbReference type="AlphaFoldDB" id="A0A2G5EP60"/>
<comment type="similarity">
    <text evidence="2">Belongs to the major facilitator superfamily. Sugar transporter (TC 2.A.1.1) family.</text>
</comment>
<name>A0A2G5EP60_AQUCA</name>
<dbReference type="InterPro" id="IPR005828">
    <property type="entry name" value="MFS_sugar_transport-like"/>
</dbReference>
<protein>
    <recommendedName>
        <fullName evidence="8">Major facilitator superfamily (MFS) profile domain-containing protein</fullName>
    </recommendedName>
</protein>
<evidence type="ECO:0000256" key="5">
    <source>
        <dbReference type="ARBA" id="ARBA00022989"/>
    </source>
</evidence>
<dbReference type="PANTHER" id="PTHR23500">
    <property type="entry name" value="SOLUTE CARRIER FAMILY 2, FACILITATED GLUCOSE TRANSPORTER"/>
    <property type="match status" value="1"/>
</dbReference>
<dbReference type="GO" id="GO:0016020">
    <property type="term" value="C:membrane"/>
    <property type="evidence" value="ECO:0007669"/>
    <property type="project" value="UniProtKB-SubCell"/>
</dbReference>
<dbReference type="GO" id="GO:0015144">
    <property type="term" value="F:carbohydrate transmembrane transporter activity"/>
    <property type="evidence" value="ECO:0007669"/>
    <property type="project" value="InterPro"/>
</dbReference>
<evidence type="ECO:0000256" key="3">
    <source>
        <dbReference type="ARBA" id="ARBA00022448"/>
    </source>
</evidence>
<keyword evidence="6 7" id="KW-0472">Membrane</keyword>
<keyword evidence="3" id="KW-0813">Transport</keyword>
<organism evidence="9 10">
    <name type="scientific">Aquilegia coerulea</name>
    <name type="common">Rocky mountain columbine</name>
    <dbReference type="NCBI Taxonomy" id="218851"/>
    <lineage>
        <taxon>Eukaryota</taxon>
        <taxon>Viridiplantae</taxon>
        <taxon>Streptophyta</taxon>
        <taxon>Embryophyta</taxon>
        <taxon>Tracheophyta</taxon>
        <taxon>Spermatophyta</taxon>
        <taxon>Magnoliopsida</taxon>
        <taxon>Ranunculales</taxon>
        <taxon>Ranunculaceae</taxon>
        <taxon>Thalictroideae</taxon>
        <taxon>Aquilegia</taxon>
    </lineage>
</organism>
<dbReference type="PANTHER" id="PTHR23500:SF574">
    <property type="entry name" value="SUGAR TRANSPORT PROTEIN 1"/>
    <property type="match status" value="1"/>
</dbReference>
<accession>A0A2G5EP60</accession>
<proteinExistence type="inferred from homology"/>
<dbReference type="SUPFAM" id="SSF103473">
    <property type="entry name" value="MFS general substrate transporter"/>
    <property type="match status" value="1"/>
</dbReference>
<evidence type="ECO:0000256" key="1">
    <source>
        <dbReference type="ARBA" id="ARBA00004141"/>
    </source>
</evidence>
<evidence type="ECO:0000256" key="7">
    <source>
        <dbReference type="SAM" id="Phobius"/>
    </source>
</evidence>
<dbReference type="InterPro" id="IPR045262">
    <property type="entry name" value="STP/PLT_plant"/>
</dbReference>
<evidence type="ECO:0000256" key="6">
    <source>
        <dbReference type="ARBA" id="ARBA00023136"/>
    </source>
</evidence>
<dbReference type="Proteomes" id="UP000230069">
    <property type="component" value="Unassembled WGS sequence"/>
</dbReference>
<feature type="transmembrane region" description="Helical" evidence="7">
    <location>
        <begin position="23"/>
        <end position="43"/>
    </location>
</feature>
<dbReference type="PROSITE" id="PS50850">
    <property type="entry name" value="MFS"/>
    <property type="match status" value="1"/>
</dbReference>
<dbReference type="Gene3D" id="1.20.1250.20">
    <property type="entry name" value="MFS general substrate transporter like domains"/>
    <property type="match status" value="2"/>
</dbReference>
<dbReference type="Pfam" id="PF00083">
    <property type="entry name" value="Sugar_tr"/>
    <property type="match status" value="1"/>
</dbReference>
<evidence type="ECO:0000256" key="4">
    <source>
        <dbReference type="ARBA" id="ARBA00022692"/>
    </source>
</evidence>
<feature type="transmembrane region" description="Helical" evidence="7">
    <location>
        <begin position="134"/>
        <end position="156"/>
    </location>
</feature>
<keyword evidence="4 7" id="KW-0812">Transmembrane</keyword>
<dbReference type="InParanoid" id="A0A2G5EP60"/>
<sequence length="259" mass="29773">MIMLGIFCTNLINLVAIKIDGQLAWQLSSVIILVVAIMNFWVLRGTDDMMEEFDALLEVNRVLLERGEKWRIILKKKYRPHFVMALVIPLFQQLKGINVIILYIGVVGGVLMSICQIAAALMIGTNPGEDIWKFYTYILLALLYIYSVGFACSWGLVGCLVPSEIFPLEIRSAGNAIMIAISLCFTFIMAQFFLGMFCKLGFCIFYLFATFVVTMTIFVIFFLPETKDIPITEMPTVWNKHWFWKRYVHELEEGRRECV</sequence>
<dbReference type="InterPro" id="IPR020846">
    <property type="entry name" value="MFS_dom"/>
</dbReference>
<evidence type="ECO:0000313" key="9">
    <source>
        <dbReference type="EMBL" id="PIA57529.1"/>
    </source>
</evidence>
<keyword evidence="10" id="KW-1185">Reference proteome</keyword>
<dbReference type="OrthoDB" id="5296287at2759"/>
<dbReference type="EMBL" id="KZ305023">
    <property type="protein sequence ID" value="PIA57529.1"/>
    <property type="molecule type" value="Genomic_DNA"/>
</dbReference>
<feature type="transmembrane region" description="Helical" evidence="7">
    <location>
        <begin position="100"/>
        <end position="122"/>
    </location>
</feature>
<keyword evidence="5 7" id="KW-1133">Transmembrane helix</keyword>
<feature type="transmembrane region" description="Helical" evidence="7">
    <location>
        <begin position="204"/>
        <end position="223"/>
    </location>
</feature>
<evidence type="ECO:0000259" key="8">
    <source>
        <dbReference type="PROSITE" id="PS50850"/>
    </source>
</evidence>